<accession>A0ABX9KCX8</accession>
<dbReference type="NCBIfam" id="NF008623">
    <property type="entry name" value="PRK11609.1"/>
    <property type="match status" value="1"/>
</dbReference>
<name>A0ABX9KCX8_9FUSO</name>
<dbReference type="InterPro" id="IPR036380">
    <property type="entry name" value="Isochorismatase-like_sf"/>
</dbReference>
<evidence type="ECO:0000313" key="10">
    <source>
        <dbReference type="Proteomes" id="UP000263486"/>
    </source>
</evidence>
<keyword evidence="10" id="KW-1185">Reference proteome</keyword>
<sequence length="199" mass="21929">MKKALLVVDVQNDFCKGGALEVKGARDIFPLINKLIDEFNKDGHLVVATMDWHPANHGSFASNSGGNIGEMGELNGIPQIWWPDHCIENTHGSELHKDLKPVKNKIYKGSNPKYDSYSGFFDANGEPTKLNTLLKKNDIDTLYVMGLATDYCVKFTVLDALKLGYKVNLITAGCRGVNLSPADSEEAINEMKRFGAIII</sequence>
<reference evidence="9 10" key="1">
    <citation type="submission" date="2018-08" db="EMBL/GenBank/DDBJ databases">
        <title>Draft genome sequence of Psychrilyobacter sp. strain SD5 isolated from Black Sea water.</title>
        <authorList>
            <person name="Yadav S."/>
            <person name="Villanueva L."/>
            <person name="Damste J.S.S."/>
        </authorList>
    </citation>
    <scope>NUCLEOTIDE SEQUENCE [LARGE SCALE GENOMIC DNA]</scope>
    <source>
        <strain evidence="9 10">SD5</strain>
    </source>
</reference>
<evidence type="ECO:0000259" key="8">
    <source>
        <dbReference type="Pfam" id="PF00857"/>
    </source>
</evidence>
<dbReference type="EMBL" id="QUAJ01000052">
    <property type="protein sequence ID" value="REI39313.1"/>
    <property type="molecule type" value="Genomic_DNA"/>
</dbReference>
<dbReference type="SUPFAM" id="SSF52499">
    <property type="entry name" value="Isochorismatase-like hydrolases"/>
    <property type="match status" value="1"/>
</dbReference>
<dbReference type="Gene3D" id="3.40.50.850">
    <property type="entry name" value="Isochorismatase-like"/>
    <property type="match status" value="1"/>
</dbReference>
<feature type="domain" description="Isochorismatase-like" evidence="8">
    <location>
        <begin position="4"/>
        <end position="198"/>
    </location>
</feature>
<comment type="pathway">
    <text evidence="5">Cofactor biosynthesis; nicotinate biosynthesis; nicotinate from nicotinamide: step 1/1.</text>
</comment>
<dbReference type="Proteomes" id="UP000263486">
    <property type="component" value="Unassembled WGS sequence"/>
</dbReference>
<evidence type="ECO:0000313" key="9">
    <source>
        <dbReference type="EMBL" id="REI39313.1"/>
    </source>
</evidence>
<dbReference type="PANTHER" id="PTHR11080">
    <property type="entry name" value="PYRAZINAMIDASE/NICOTINAMIDASE"/>
    <property type="match status" value="1"/>
</dbReference>
<evidence type="ECO:0000256" key="1">
    <source>
        <dbReference type="ARBA" id="ARBA00006336"/>
    </source>
</evidence>
<comment type="caution">
    <text evidence="9">The sequence shown here is derived from an EMBL/GenBank/DDBJ whole genome shotgun (WGS) entry which is preliminary data.</text>
</comment>
<evidence type="ECO:0000256" key="4">
    <source>
        <dbReference type="ARBA" id="ARBA00022801"/>
    </source>
</evidence>
<dbReference type="GO" id="GO:0008936">
    <property type="term" value="F:nicotinamidase activity"/>
    <property type="evidence" value="ECO:0007669"/>
    <property type="project" value="UniProtKB-EC"/>
</dbReference>
<gene>
    <name evidence="9" type="ORF">DYH56_15310</name>
</gene>
<keyword evidence="4 9" id="KW-0378">Hydrolase</keyword>
<keyword evidence="3" id="KW-0479">Metal-binding</keyword>
<dbReference type="RefSeq" id="WP_114643733.1">
    <property type="nucleotide sequence ID" value="NZ_JAACIO010000049.1"/>
</dbReference>
<protein>
    <recommendedName>
        <fullName evidence="6">nicotinamidase</fullName>
        <ecNumber evidence="6">3.5.1.19</ecNumber>
    </recommendedName>
    <alternativeName>
        <fullName evidence="7">Nicotinamide deamidase</fullName>
    </alternativeName>
</protein>
<dbReference type="PANTHER" id="PTHR11080:SF2">
    <property type="entry name" value="LD05707P"/>
    <property type="match status" value="1"/>
</dbReference>
<evidence type="ECO:0000256" key="5">
    <source>
        <dbReference type="ARBA" id="ARBA00037900"/>
    </source>
</evidence>
<keyword evidence="2" id="KW-0662">Pyridine nucleotide biosynthesis</keyword>
<dbReference type="InterPro" id="IPR052347">
    <property type="entry name" value="Isochorismatase_Nicotinamidase"/>
</dbReference>
<evidence type="ECO:0000256" key="2">
    <source>
        <dbReference type="ARBA" id="ARBA00022642"/>
    </source>
</evidence>
<evidence type="ECO:0000256" key="7">
    <source>
        <dbReference type="ARBA" id="ARBA00043224"/>
    </source>
</evidence>
<dbReference type="Pfam" id="PF00857">
    <property type="entry name" value="Isochorismatase"/>
    <property type="match status" value="1"/>
</dbReference>
<evidence type="ECO:0000256" key="6">
    <source>
        <dbReference type="ARBA" id="ARBA00039017"/>
    </source>
</evidence>
<evidence type="ECO:0000256" key="3">
    <source>
        <dbReference type="ARBA" id="ARBA00022723"/>
    </source>
</evidence>
<organism evidence="9 10">
    <name type="scientific">Psychrilyobacter piezotolerans</name>
    <dbReference type="NCBI Taxonomy" id="2293438"/>
    <lineage>
        <taxon>Bacteria</taxon>
        <taxon>Fusobacteriati</taxon>
        <taxon>Fusobacteriota</taxon>
        <taxon>Fusobacteriia</taxon>
        <taxon>Fusobacteriales</taxon>
        <taxon>Fusobacteriaceae</taxon>
        <taxon>Psychrilyobacter</taxon>
    </lineage>
</organism>
<comment type="similarity">
    <text evidence="1">Belongs to the isochorismatase family.</text>
</comment>
<dbReference type="EC" id="3.5.1.19" evidence="6"/>
<proteinExistence type="inferred from homology"/>
<dbReference type="InterPro" id="IPR000868">
    <property type="entry name" value="Isochorismatase-like_dom"/>
</dbReference>
<dbReference type="CDD" id="cd01011">
    <property type="entry name" value="nicotinamidase"/>
    <property type="match status" value="1"/>
</dbReference>